<dbReference type="EMBL" id="QJKJ01004596">
    <property type="protein sequence ID" value="RDX93524.1"/>
    <property type="molecule type" value="Genomic_DNA"/>
</dbReference>
<dbReference type="InterPro" id="IPR012337">
    <property type="entry name" value="RNaseH-like_sf"/>
</dbReference>
<dbReference type="PROSITE" id="PS50994">
    <property type="entry name" value="INTEGRASE"/>
    <property type="match status" value="1"/>
</dbReference>
<comment type="caution">
    <text evidence="2">The sequence shown here is derived from an EMBL/GenBank/DDBJ whole genome shotgun (WGS) entry which is preliminary data.</text>
</comment>
<name>A0A371GSJ1_MUCPR</name>
<dbReference type="SUPFAM" id="SSF53098">
    <property type="entry name" value="Ribonuclease H-like"/>
    <property type="match status" value="1"/>
</dbReference>
<dbReference type="AlphaFoldDB" id="A0A371GSJ1"/>
<dbReference type="OrthoDB" id="2016337at2759"/>
<dbReference type="PANTHER" id="PTHR47266">
    <property type="entry name" value="ENDONUCLEASE-RELATED"/>
    <property type="match status" value="1"/>
</dbReference>
<dbReference type="GO" id="GO:0003676">
    <property type="term" value="F:nucleic acid binding"/>
    <property type="evidence" value="ECO:0007669"/>
    <property type="project" value="InterPro"/>
</dbReference>
<evidence type="ECO:0000313" key="2">
    <source>
        <dbReference type="EMBL" id="RDX93524.1"/>
    </source>
</evidence>
<sequence>MESDCCQYVRRCMKCQSYADNIHVAPSTLHNLVAPWLFSMWGLDMIGPIEPKASNGHRFILMAIDYFMKRVEAASCASVMRSVVVKFIKRDIICQYGLLAHIITDNRTNLNNKMMTELKQITNTMVRIQVVPSSMTIAMVGGGGSPPIA</sequence>
<feature type="domain" description="Integrase catalytic" evidence="1">
    <location>
        <begin position="31"/>
        <end position="149"/>
    </location>
</feature>
<dbReference type="InterPro" id="IPR036397">
    <property type="entry name" value="RNaseH_sf"/>
</dbReference>
<dbReference type="GO" id="GO:0015074">
    <property type="term" value="P:DNA integration"/>
    <property type="evidence" value="ECO:0007669"/>
    <property type="project" value="InterPro"/>
</dbReference>
<proteinExistence type="predicted"/>
<dbReference type="Proteomes" id="UP000257109">
    <property type="component" value="Unassembled WGS sequence"/>
</dbReference>
<dbReference type="InterPro" id="IPR052160">
    <property type="entry name" value="Gypsy_RT_Integrase-like"/>
</dbReference>
<evidence type="ECO:0000313" key="3">
    <source>
        <dbReference type="Proteomes" id="UP000257109"/>
    </source>
</evidence>
<reference evidence="2" key="1">
    <citation type="submission" date="2018-05" db="EMBL/GenBank/DDBJ databases">
        <title>Draft genome of Mucuna pruriens seed.</title>
        <authorList>
            <person name="Nnadi N.E."/>
            <person name="Vos R."/>
            <person name="Hasami M.H."/>
            <person name="Devisetty U.K."/>
            <person name="Aguiy J.C."/>
        </authorList>
    </citation>
    <scope>NUCLEOTIDE SEQUENCE [LARGE SCALE GENOMIC DNA]</scope>
    <source>
        <strain evidence="2">JCA_2017</strain>
    </source>
</reference>
<keyword evidence="3" id="KW-1185">Reference proteome</keyword>
<dbReference type="Gene3D" id="3.30.420.10">
    <property type="entry name" value="Ribonuclease H-like superfamily/Ribonuclease H"/>
    <property type="match status" value="1"/>
</dbReference>
<dbReference type="InterPro" id="IPR001584">
    <property type="entry name" value="Integrase_cat-core"/>
</dbReference>
<evidence type="ECO:0000259" key="1">
    <source>
        <dbReference type="PROSITE" id="PS50994"/>
    </source>
</evidence>
<accession>A0A371GSJ1</accession>
<protein>
    <submittedName>
        <fullName evidence="2">Retrovirus-related Pol polyprotein</fullName>
    </submittedName>
</protein>
<feature type="non-terminal residue" evidence="2">
    <location>
        <position position="1"/>
    </location>
</feature>
<gene>
    <name evidence="2" type="primary">POL</name>
    <name evidence="2" type="ORF">CR513_24203</name>
</gene>
<organism evidence="2 3">
    <name type="scientific">Mucuna pruriens</name>
    <name type="common">Velvet bean</name>
    <name type="synonym">Dolichos pruriens</name>
    <dbReference type="NCBI Taxonomy" id="157652"/>
    <lineage>
        <taxon>Eukaryota</taxon>
        <taxon>Viridiplantae</taxon>
        <taxon>Streptophyta</taxon>
        <taxon>Embryophyta</taxon>
        <taxon>Tracheophyta</taxon>
        <taxon>Spermatophyta</taxon>
        <taxon>Magnoliopsida</taxon>
        <taxon>eudicotyledons</taxon>
        <taxon>Gunneridae</taxon>
        <taxon>Pentapetalae</taxon>
        <taxon>rosids</taxon>
        <taxon>fabids</taxon>
        <taxon>Fabales</taxon>
        <taxon>Fabaceae</taxon>
        <taxon>Papilionoideae</taxon>
        <taxon>50 kb inversion clade</taxon>
        <taxon>NPAAA clade</taxon>
        <taxon>indigoferoid/millettioid clade</taxon>
        <taxon>Phaseoleae</taxon>
        <taxon>Mucuna</taxon>
    </lineage>
</organism>